<dbReference type="AlphaFoldDB" id="C7NV46"/>
<dbReference type="HOGENOM" id="CLU_017233_1_0_2"/>
<dbReference type="EMBL" id="CP001687">
    <property type="protein sequence ID" value="ACV12458.1"/>
    <property type="molecule type" value="Genomic_DNA"/>
</dbReference>
<dbReference type="KEGG" id="hut:Huta_2291"/>
<dbReference type="PANTHER" id="PTHR12150">
    <property type="entry name" value="CLASS IV SAM-BINDING METHYLTRANSFERASE-RELATED"/>
    <property type="match status" value="1"/>
</dbReference>
<dbReference type="OrthoDB" id="4144at2157"/>
<gene>
    <name evidence="1" type="ordered locus">Huta_2291</name>
</gene>
<dbReference type="InterPro" id="IPR012340">
    <property type="entry name" value="NA-bd_OB-fold"/>
</dbReference>
<dbReference type="InterPro" id="IPR003750">
    <property type="entry name" value="Put_MeTrfase-C9orf114-like"/>
</dbReference>
<name>C7NV46_HALUD</name>
<dbReference type="Proteomes" id="UP000002071">
    <property type="component" value="Chromosome"/>
</dbReference>
<dbReference type="InterPro" id="IPR029028">
    <property type="entry name" value="Alpha/beta_knot_MTases"/>
</dbReference>
<dbReference type="Gene3D" id="2.40.50.140">
    <property type="entry name" value="Nucleic acid-binding proteins"/>
    <property type="match status" value="1"/>
</dbReference>
<dbReference type="InterPro" id="IPR029026">
    <property type="entry name" value="tRNA_m1G_MTases_N"/>
</dbReference>
<dbReference type="Pfam" id="PF02598">
    <property type="entry name" value="Methyltrn_RNA_3"/>
    <property type="match status" value="1"/>
</dbReference>
<dbReference type="STRING" id="519442.Huta_2291"/>
<dbReference type="eggNOG" id="arCOG04069">
    <property type="taxonomic scope" value="Archaea"/>
</dbReference>
<dbReference type="GeneID" id="8384589"/>
<evidence type="ECO:0000313" key="2">
    <source>
        <dbReference type="Proteomes" id="UP000002071"/>
    </source>
</evidence>
<keyword evidence="2" id="KW-1185">Reference proteome</keyword>
<dbReference type="PANTHER" id="PTHR12150:SF13">
    <property type="entry name" value="METHYLTRANSFERASE C9ORF114-RELATED"/>
    <property type="match status" value="1"/>
</dbReference>
<dbReference type="SUPFAM" id="SSF75217">
    <property type="entry name" value="alpha/beta knot"/>
    <property type="match status" value="1"/>
</dbReference>
<protein>
    <submittedName>
        <fullName evidence="1">Uncharacterized protein</fullName>
    </submittedName>
</protein>
<evidence type="ECO:0000313" key="1">
    <source>
        <dbReference type="EMBL" id="ACV12458.1"/>
    </source>
</evidence>
<reference evidence="1 2" key="1">
    <citation type="journal article" date="2009" name="Stand. Genomic Sci.">
        <title>Complete genome sequence of Halorhabdus utahensis type strain (AX-2).</title>
        <authorList>
            <person name="Anderson I."/>
            <person name="Tindall B.J."/>
            <person name="Pomrenke H."/>
            <person name="Goker M."/>
            <person name="Lapidus A."/>
            <person name="Nolan M."/>
            <person name="Copeland A."/>
            <person name="Glavina Del Rio T."/>
            <person name="Chen F."/>
            <person name="Tice H."/>
            <person name="Cheng J.F."/>
            <person name="Lucas S."/>
            <person name="Chertkov O."/>
            <person name="Bruce D."/>
            <person name="Brettin T."/>
            <person name="Detter J.C."/>
            <person name="Han C."/>
            <person name="Goodwin L."/>
            <person name="Land M."/>
            <person name="Hauser L."/>
            <person name="Chang Y.J."/>
            <person name="Jeffries C.D."/>
            <person name="Pitluck S."/>
            <person name="Pati A."/>
            <person name="Mavromatis K."/>
            <person name="Ivanova N."/>
            <person name="Ovchinnikova G."/>
            <person name="Chen A."/>
            <person name="Palaniappan K."/>
            <person name="Chain P."/>
            <person name="Rohde M."/>
            <person name="Bristow J."/>
            <person name="Eisen J.A."/>
            <person name="Markowitz V."/>
            <person name="Hugenholtz P."/>
            <person name="Kyrpides N.C."/>
            <person name="Klenk H.P."/>
        </authorList>
    </citation>
    <scope>NUCLEOTIDE SEQUENCE [LARGE SCALE GENOMIC DNA]</scope>
    <source>
        <strain evidence="2">DSM 12940 / JCM 11049 / AX-2</strain>
    </source>
</reference>
<dbReference type="CDD" id="cd18086">
    <property type="entry name" value="HsC9orf114-like"/>
    <property type="match status" value="1"/>
</dbReference>
<dbReference type="RefSeq" id="WP_015790026.1">
    <property type="nucleotide sequence ID" value="NC_013158.1"/>
</dbReference>
<accession>C7NV46</accession>
<organism evidence="1 2">
    <name type="scientific">Halorhabdus utahensis (strain DSM 12940 / JCM 11049 / AX-2)</name>
    <dbReference type="NCBI Taxonomy" id="519442"/>
    <lineage>
        <taxon>Archaea</taxon>
        <taxon>Methanobacteriati</taxon>
        <taxon>Methanobacteriota</taxon>
        <taxon>Stenosarchaea group</taxon>
        <taxon>Halobacteria</taxon>
        <taxon>Halobacteriales</taxon>
        <taxon>Haloarculaceae</taxon>
        <taxon>Halorhabdus</taxon>
    </lineage>
</organism>
<dbReference type="Gene3D" id="3.40.1280.10">
    <property type="match status" value="1"/>
</dbReference>
<sequence length="301" mass="32067">MTLNALVPSSLCREAEDKREATRKIGYVARAATVFRVDRLIVYPDPDGAGRWGDGFVETVLRYAATPPYLRKEAWERRDELGCVGVLPPLRVATQTGSGSDDSGSLRQGIVTEVGSDGRVRVNCGMQHPISLAVPGDRTIKEGERVTVRISSRRPVRAKIVDQPPPGYQVDRANLDAALSRPDAGVRIAASRHGQSLTTERLGRLAGTIASAGDMTVAFGAPERGLPAILGVEPGAVDPSTVDELAAAVDAAERNDETVTGSGSDGPRFDLWLNTVPNQGSEVVRTEEAMFATLGPLTLTE</sequence>
<proteinExistence type="predicted"/>